<feature type="region of interest" description="Disordered" evidence="1">
    <location>
        <begin position="672"/>
        <end position="738"/>
    </location>
</feature>
<dbReference type="GO" id="GO:0010506">
    <property type="term" value="P:regulation of autophagy"/>
    <property type="evidence" value="ECO:0007669"/>
    <property type="project" value="InterPro"/>
</dbReference>
<dbReference type="Proteomes" id="UP001164286">
    <property type="component" value="Unassembled WGS sequence"/>
</dbReference>
<dbReference type="GO" id="GO:0004674">
    <property type="term" value="F:protein serine/threonine kinase activity"/>
    <property type="evidence" value="ECO:0007669"/>
    <property type="project" value="InterPro"/>
</dbReference>
<dbReference type="Pfam" id="PF00069">
    <property type="entry name" value="Pkinase"/>
    <property type="match status" value="1"/>
</dbReference>
<name>A0AA38H9G0_9TREE</name>
<feature type="compositionally biased region" description="Pro residues" evidence="1">
    <location>
        <begin position="34"/>
        <end position="45"/>
    </location>
</feature>
<proteinExistence type="predicted"/>
<feature type="compositionally biased region" description="Acidic residues" evidence="1">
    <location>
        <begin position="1193"/>
        <end position="1202"/>
    </location>
</feature>
<comment type="caution">
    <text evidence="3">The sequence shown here is derived from an EMBL/GenBank/DDBJ whole genome shotgun (WGS) entry which is preliminary data.</text>
</comment>
<dbReference type="InterPro" id="IPR000719">
    <property type="entry name" value="Prot_kinase_dom"/>
</dbReference>
<feature type="compositionally biased region" description="Polar residues" evidence="1">
    <location>
        <begin position="706"/>
        <end position="718"/>
    </location>
</feature>
<dbReference type="EMBL" id="JAKWFO010000006">
    <property type="protein sequence ID" value="KAI9634869.1"/>
    <property type="molecule type" value="Genomic_DNA"/>
</dbReference>
<evidence type="ECO:0000259" key="2">
    <source>
        <dbReference type="PROSITE" id="PS50011"/>
    </source>
</evidence>
<dbReference type="SMART" id="SM00220">
    <property type="entry name" value="S_TKc"/>
    <property type="match status" value="1"/>
</dbReference>
<feature type="region of interest" description="Disordered" evidence="1">
    <location>
        <begin position="537"/>
        <end position="607"/>
    </location>
</feature>
<feature type="region of interest" description="Disordered" evidence="1">
    <location>
        <begin position="1193"/>
        <end position="1224"/>
    </location>
</feature>
<feature type="region of interest" description="Disordered" evidence="1">
    <location>
        <begin position="1108"/>
        <end position="1162"/>
    </location>
</feature>
<feature type="compositionally biased region" description="Acidic residues" evidence="1">
    <location>
        <begin position="144"/>
        <end position="160"/>
    </location>
</feature>
<feature type="compositionally biased region" description="Low complexity" evidence="1">
    <location>
        <begin position="684"/>
        <end position="700"/>
    </location>
</feature>
<organism evidence="3 4">
    <name type="scientific">Dioszegia hungarica</name>
    <dbReference type="NCBI Taxonomy" id="4972"/>
    <lineage>
        <taxon>Eukaryota</taxon>
        <taxon>Fungi</taxon>
        <taxon>Dikarya</taxon>
        <taxon>Basidiomycota</taxon>
        <taxon>Agaricomycotina</taxon>
        <taxon>Tremellomycetes</taxon>
        <taxon>Tremellales</taxon>
        <taxon>Bulleribasidiaceae</taxon>
        <taxon>Dioszegia</taxon>
    </lineage>
</organism>
<feature type="compositionally biased region" description="Low complexity" evidence="1">
    <location>
        <begin position="719"/>
        <end position="731"/>
    </location>
</feature>
<feature type="region of interest" description="Disordered" evidence="1">
    <location>
        <begin position="1338"/>
        <end position="1374"/>
    </location>
</feature>
<gene>
    <name evidence="3" type="ORF">MKK02DRAFT_16096</name>
</gene>
<dbReference type="InterPro" id="IPR008271">
    <property type="entry name" value="Ser/Thr_kinase_AS"/>
</dbReference>
<feature type="compositionally biased region" description="Low complexity" evidence="1">
    <location>
        <begin position="46"/>
        <end position="67"/>
    </location>
</feature>
<dbReference type="PANTHER" id="PTHR24348:SF68">
    <property type="entry name" value="SERINE_THREONINE-PROTEIN KINASE ATG1C"/>
    <property type="match status" value="1"/>
</dbReference>
<feature type="compositionally biased region" description="Polar residues" evidence="1">
    <location>
        <begin position="1141"/>
        <end position="1150"/>
    </location>
</feature>
<dbReference type="PROSITE" id="PS00108">
    <property type="entry name" value="PROTEIN_KINASE_ST"/>
    <property type="match status" value="1"/>
</dbReference>
<feature type="compositionally biased region" description="Basic and acidic residues" evidence="1">
    <location>
        <begin position="1108"/>
        <end position="1118"/>
    </location>
</feature>
<feature type="compositionally biased region" description="Polar residues" evidence="1">
    <location>
        <begin position="78"/>
        <end position="92"/>
    </location>
</feature>
<dbReference type="InterPro" id="IPR045269">
    <property type="entry name" value="Atg1-like"/>
</dbReference>
<feature type="region of interest" description="Disordered" evidence="1">
    <location>
        <begin position="1"/>
        <end position="92"/>
    </location>
</feature>
<reference evidence="3" key="1">
    <citation type="journal article" date="2022" name="G3 (Bethesda)">
        <title>High quality genome of the basidiomycete yeast Dioszegia hungarica PDD-24b-2 isolated from cloud water.</title>
        <authorList>
            <person name="Jarrige D."/>
            <person name="Haridas S."/>
            <person name="Bleykasten-Grosshans C."/>
            <person name="Joly M."/>
            <person name="Nadalig T."/>
            <person name="Sancelme M."/>
            <person name="Vuilleumier S."/>
            <person name="Grigoriev I.V."/>
            <person name="Amato P."/>
            <person name="Bringel F."/>
        </authorList>
    </citation>
    <scope>NUCLEOTIDE SEQUENCE</scope>
    <source>
        <strain evidence="3">PDD-24b-2</strain>
    </source>
</reference>
<evidence type="ECO:0000313" key="4">
    <source>
        <dbReference type="Proteomes" id="UP001164286"/>
    </source>
</evidence>
<feature type="region of interest" description="Disordered" evidence="1">
    <location>
        <begin position="830"/>
        <end position="894"/>
    </location>
</feature>
<sequence length="1399" mass="149965">MPAQPTLHKSKSNLRLKLGFAPARPKPTSSAREPAPPLPVAPSPPRSSTLAIAALTSSTSSTGTGTSRPDSRSLFAYDSTSPSSLGHANSNGNANGITTTGLTFDTISYASNSPSSLAFNHAILPSPRHGVYPTPSTSGYDTRDDTDADADGETDLEFLDQGDGLDRPSLEAYPNIRNTIKASDDVFFVSDAQLSDRFHFVAEVGFGNWGSVWLAKPRRPRSTYFSNGVMTPSQKAVRKLGKAAAASGGSGAGGKVAMKIVHRVQDSCTAARIRALWGEMKIVRSLRHEPHPSIIQFEAFCLTPSYAVVIMPYLSHLIQVCLPPKRATPYFRQLASAVGYLHERGITHNDIKPANVMISHNDIPVLVDFGFAHKWPTDGRGAFLSTISWGTPEYLDPYRAQGLPHDERASDVWSLAITFYEILIGRTPFEENEEEDFQEEGRYAVYLERALSGEWLGEYYIPNDLIHLLQNMLHPDAQQRLTAMNAYHHPALHPAAPSVIVTPHFIREATFDVDAYAEQPVPTLAPVGVALDGYGGYANGSTDPNVEKRRKKKKVAPKEGARSVTPALPLGESIKQHTSMPRPKKQGQGQGQDGEGLTPSPKKGSRLVIKKMRSEEVVGGDVKDKEDPTPTKIVKPAQPLKMVETTAVKADKKLISRPSQAQLRAVANANAKAAKHDSGLTSKTGGTNSTRSSLLTTTTSKENLHPSKSTKTKTLSQRTSNLSTLSTVSTVQGEKNEDEARLHTLQSLEGVRSVSGAGAGGKKRDVLAAISRPAPEPPRPRSAGTIETGEGKKEKEAQRRSWAAERAMALEEVEEMEEQQQPVDVAFHTAPRSTQSPMAHVGSPPRKRLAKPAVPDSAASGEHADERAPPPRLAFVSPGKKSAGSPNRVEKEKMMTQDGEPAFLLVYFNLEGDELTETEDKLGRFRQISADLTPAQFTPSSARASAVAPAATNTAPAIASTATTEPSLQHRKSIEALALDNRLDKISEWVKTVESIVDEARKALAEGRELPLPLLTIPTPADMAGIPGLPSMPSTITERNRMFGVSPPKAIPEHLRTSSVQVEPATPPKWMTYAEAEEKIRKANVWMGEGKGGKADDTVASVLKLFGAEKEKEKERGVRSSTPEPNMHIPLKPPAPALRATPSTPMLRSDSSAAAATTRIPARKSESNLRAFNTLPASSHITFSDILQQSAFSDDEDDDDEDYGRGQARSTAGGRPGSPRSPRRLYERFLDSTPGVVRQGDGWSSLSSGRALAKPSSMASLRERARALLHGDTFTPNPTSIGGVTGTTGTTGNKRDIIDLANQERRNSKQPLVHSSTQGDKFGTANSAAMSTFSAGAGAGAGGGGMGRPNMPGAGSVLTIGTSTSMGGGGGQKGWGIWKGLKGLGKKGRGMDKVEEIHA</sequence>
<dbReference type="PANTHER" id="PTHR24348">
    <property type="entry name" value="SERINE/THREONINE-PROTEIN KINASE UNC-51-RELATED"/>
    <property type="match status" value="1"/>
</dbReference>
<dbReference type="RefSeq" id="XP_052944646.1">
    <property type="nucleotide sequence ID" value="XM_053085578.1"/>
</dbReference>
<dbReference type="GO" id="GO:0005524">
    <property type="term" value="F:ATP binding"/>
    <property type="evidence" value="ECO:0007669"/>
    <property type="project" value="InterPro"/>
</dbReference>
<feature type="region of interest" description="Disordered" evidence="1">
    <location>
        <begin position="1271"/>
        <end position="1294"/>
    </location>
</feature>
<dbReference type="Gene3D" id="1.10.510.10">
    <property type="entry name" value="Transferase(Phosphotransferase) domain 1"/>
    <property type="match status" value="1"/>
</dbReference>
<dbReference type="PROSITE" id="PS50011">
    <property type="entry name" value="PROTEIN_KINASE_DOM"/>
    <property type="match status" value="1"/>
</dbReference>
<dbReference type="InterPro" id="IPR011009">
    <property type="entry name" value="Kinase-like_dom_sf"/>
</dbReference>
<feature type="domain" description="Protein kinase" evidence="2">
    <location>
        <begin position="198"/>
        <end position="492"/>
    </location>
</feature>
<dbReference type="GO" id="GO:0005737">
    <property type="term" value="C:cytoplasm"/>
    <property type="evidence" value="ECO:0007669"/>
    <property type="project" value="TreeGrafter"/>
</dbReference>
<evidence type="ECO:0000256" key="1">
    <source>
        <dbReference type="SAM" id="MobiDB-lite"/>
    </source>
</evidence>
<dbReference type="SUPFAM" id="SSF56112">
    <property type="entry name" value="Protein kinase-like (PK-like)"/>
    <property type="match status" value="1"/>
</dbReference>
<feature type="compositionally biased region" description="Gly residues" evidence="1">
    <location>
        <begin position="1338"/>
        <end position="1347"/>
    </location>
</feature>
<feature type="region of interest" description="Disordered" evidence="1">
    <location>
        <begin position="129"/>
        <end position="167"/>
    </location>
</feature>
<keyword evidence="4" id="KW-1185">Reference proteome</keyword>
<evidence type="ECO:0000313" key="3">
    <source>
        <dbReference type="EMBL" id="KAI9634869.1"/>
    </source>
</evidence>
<feature type="region of interest" description="Disordered" evidence="1">
    <location>
        <begin position="770"/>
        <end position="804"/>
    </location>
</feature>
<feature type="compositionally biased region" description="Low complexity" evidence="1">
    <location>
        <begin position="1209"/>
        <end position="1220"/>
    </location>
</feature>
<protein>
    <recommendedName>
        <fullName evidence="2">Protein kinase domain-containing protein</fullName>
    </recommendedName>
</protein>
<accession>A0AA38H9G0</accession>
<dbReference type="GeneID" id="77724779"/>
<feature type="compositionally biased region" description="Basic and acidic residues" evidence="1">
    <location>
        <begin position="789"/>
        <end position="803"/>
    </location>
</feature>